<sequence length="365" mass="43436">MSEDLEIVNLTKSKLREHIENNTFWKSGLAPMAKSKAIWLIANNRIEEEDFCGVLAMEKDKMVAFIYMFPDVINMQSQPLKKVYWMIDWWVAKQYKTTVLGTYIYDYAVKLVQNQVVIKSYTENVQDFYDKRPFRVITSRLRHTIFYSLDRSMLLGRFQFLKPVKFLLDIIDGTTGKLIRFINKLKLGKRTAHLTYEFINELDNPTWHFIEPLCKNDLILKTKDYVNWQLSNTQYLQIPLNHKKPYTNLQPGISDNIHIHNLKIMKNESIIGFLSYIINYNEFNVKYFLVEDLKHYDVCVDVLMENLLKSKRNFIFTDDTKLSDNLNKRYFSVFTHKVTKKGIVHNDTIFDYEGITLYNRDGHFY</sequence>
<dbReference type="RefSeq" id="WP_092850770.1">
    <property type="nucleotide sequence ID" value="NZ_FOMI01000003.1"/>
</dbReference>
<proteinExistence type="predicted"/>
<dbReference type="STRING" id="870482.SAMN04487987_103384"/>
<organism evidence="1 2">
    <name type="scientific">Algibacter pectinivorans</name>
    <dbReference type="NCBI Taxonomy" id="870482"/>
    <lineage>
        <taxon>Bacteria</taxon>
        <taxon>Pseudomonadati</taxon>
        <taxon>Bacteroidota</taxon>
        <taxon>Flavobacteriia</taxon>
        <taxon>Flavobacteriales</taxon>
        <taxon>Flavobacteriaceae</taxon>
        <taxon>Algibacter</taxon>
    </lineage>
</organism>
<accession>A0A1I1PCD6</accession>
<gene>
    <name evidence="1" type="ORF">SAMN04487987_103384</name>
</gene>
<keyword evidence="2" id="KW-1185">Reference proteome</keyword>
<dbReference type="Proteomes" id="UP000199439">
    <property type="component" value="Unassembled WGS sequence"/>
</dbReference>
<reference evidence="2" key="1">
    <citation type="submission" date="2016-10" db="EMBL/GenBank/DDBJ databases">
        <authorList>
            <person name="Varghese N."/>
            <person name="Submissions S."/>
        </authorList>
    </citation>
    <scope>NUCLEOTIDE SEQUENCE [LARGE SCALE GENOMIC DNA]</scope>
    <source>
        <strain evidence="2">DSM 25730</strain>
    </source>
</reference>
<evidence type="ECO:0008006" key="3">
    <source>
        <dbReference type="Google" id="ProtNLM"/>
    </source>
</evidence>
<dbReference type="EMBL" id="FOMI01000003">
    <property type="protein sequence ID" value="SFD07507.1"/>
    <property type="molecule type" value="Genomic_DNA"/>
</dbReference>
<evidence type="ECO:0000313" key="2">
    <source>
        <dbReference type="Proteomes" id="UP000199439"/>
    </source>
</evidence>
<name>A0A1I1PCD6_9FLAO</name>
<protein>
    <recommendedName>
        <fullName evidence="3">Acetyltransferase (GNAT) domain-containing protein</fullName>
    </recommendedName>
</protein>
<dbReference type="AlphaFoldDB" id="A0A1I1PCD6"/>
<evidence type="ECO:0000313" key="1">
    <source>
        <dbReference type="EMBL" id="SFD07507.1"/>
    </source>
</evidence>
<dbReference type="OrthoDB" id="1155965at2"/>